<proteinExistence type="predicted"/>
<dbReference type="Proteomes" id="UP001163321">
    <property type="component" value="Chromosome 3"/>
</dbReference>
<comment type="caution">
    <text evidence="1">The sequence shown here is derived from an EMBL/GenBank/DDBJ whole genome shotgun (WGS) entry which is preliminary data.</text>
</comment>
<evidence type="ECO:0000313" key="1">
    <source>
        <dbReference type="EMBL" id="KAI9916025.1"/>
    </source>
</evidence>
<organism evidence="1 2">
    <name type="scientific">Peronosclerospora sorghi</name>
    <dbReference type="NCBI Taxonomy" id="230839"/>
    <lineage>
        <taxon>Eukaryota</taxon>
        <taxon>Sar</taxon>
        <taxon>Stramenopiles</taxon>
        <taxon>Oomycota</taxon>
        <taxon>Peronosporomycetes</taxon>
        <taxon>Peronosporales</taxon>
        <taxon>Peronosporaceae</taxon>
        <taxon>Peronosclerospora</taxon>
    </lineage>
</organism>
<accession>A0ACC0WD47</accession>
<keyword evidence="2" id="KW-1185">Reference proteome</keyword>
<gene>
    <name evidence="1" type="ORF">PsorP6_008657</name>
</gene>
<name>A0ACC0WD47_9STRA</name>
<protein>
    <submittedName>
        <fullName evidence="1">Uncharacterized protein</fullName>
    </submittedName>
</protein>
<reference evidence="1 2" key="1">
    <citation type="journal article" date="2022" name="bioRxiv">
        <title>The genome of the oomycete Peronosclerospora sorghi, a cosmopolitan pathogen of maize and sorghum, is inflated with dispersed pseudogenes.</title>
        <authorList>
            <person name="Fletcher K."/>
            <person name="Martin F."/>
            <person name="Isakeit T."/>
            <person name="Cavanaugh K."/>
            <person name="Magill C."/>
            <person name="Michelmore R."/>
        </authorList>
    </citation>
    <scope>NUCLEOTIDE SEQUENCE [LARGE SCALE GENOMIC DNA]</scope>
    <source>
        <strain evidence="1">P6</strain>
    </source>
</reference>
<evidence type="ECO:0000313" key="2">
    <source>
        <dbReference type="Proteomes" id="UP001163321"/>
    </source>
</evidence>
<sequence length="80" mass="9121">MVMWANCIEDKLSGRIWVADLFREEASIAVDTSLRPRAVNGPSRGYAVPYKKLRKKLLAMNKCRDANPSIKRRIEQVKGC</sequence>
<dbReference type="EMBL" id="CM047582">
    <property type="protein sequence ID" value="KAI9916025.1"/>
    <property type="molecule type" value="Genomic_DNA"/>
</dbReference>